<evidence type="ECO:0000313" key="4">
    <source>
        <dbReference type="EMBL" id="MBW8269225.1"/>
    </source>
</evidence>
<comment type="similarity">
    <text evidence="1">Belongs to the thioesterase PaaI family.</text>
</comment>
<keyword evidence="2" id="KW-0378">Hydrolase</keyword>
<evidence type="ECO:0000259" key="3">
    <source>
        <dbReference type="Pfam" id="PF03061"/>
    </source>
</evidence>
<evidence type="ECO:0000313" key="5">
    <source>
        <dbReference type="Proteomes" id="UP001519924"/>
    </source>
</evidence>
<dbReference type="InterPro" id="IPR006683">
    <property type="entry name" value="Thioestr_dom"/>
</dbReference>
<dbReference type="CDD" id="cd03443">
    <property type="entry name" value="PaaI_thioesterase"/>
    <property type="match status" value="1"/>
</dbReference>
<dbReference type="Gene3D" id="3.10.129.10">
    <property type="entry name" value="Hotdog Thioesterase"/>
    <property type="match status" value="1"/>
</dbReference>
<protein>
    <submittedName>
        <fullName evidence="4">PaaI family thioesterase</fullName>
    </submittedName>
</protein>
<organism evidence="4 5">
    <name type="scientific">Caldovatus aquaticus</name>
    <dbReference type="NCBI Taxonomy" id="2865671"/>
    <lineage>
        <taxon>Bacteria</taxon>
        <taxon>Pseudomonadati</taxon>
        <taxon>Pseudomonadota</taxon>
        <taxon>Alphaproteobacteria</taxon>
        <taxon>Acetobacterales</taxon>
        <taxon>Roseomonadaceae</taxon>
        <taxon>Caldovatus</taxon>
    </lineage>
</organism>
<name>A0ABS7F0S2_9PROT</name>
<dbReference type="EMBL" id="JAHZUY010000012">
    <property type="protein sequence ID" value="MBW8269225.1"/>
    <property type="molecule type" value="Genomic_DNA"/>
</dbReference>
<dbReference type="Pfam" id="PF03061">
    <property type="entry name" value="4HBT"/>
    <property type="match status" value="1"/>
</dbReference>
<accession>A0ABS7F0S2</accession>
<dbReference type="InterPro" id="IPR029069">
    <property type="entry name" value="HotDog_dom_sf"/>
</dbReference>
<keyword evidence="5" id="KW-1185">Reference proteome</keyword>
<dbReference type="PANTHER" id="PTHR21660">
    <property type="entry name" value="THIOESTERASE SUPERFAMILY MEMBER-RELATED"/>
    <property type="match status" value="1"/>
</dbReference>
<dbReference type="SUPFAM" id="SSF54637">
    <property type="entry name" value="Thioesterase/thiol ester dehydrase-isomerase"/>
    <property type="match status" value="1"/>
</dbReference>
<evidence type="ECO:0000256" key="1">
    <source>
        <dbReference type="ARBA" id="ARBA00008324"/>
    </source>
</evidence>
<dbReference type="RefSeq" id="WP_220116985.1">
    <property type="nucleotide sequence ID" value="NZ_JAHZUY010000012.1"/>
</dbReference>
<dbReference type="NCBIfam" id="TIGR00369">
    <property type="entry name" value="unchar_dom_1"/>
    <property type="match status" value="1"/>
</dbReference>
<dbReference type="Proteomes" id="UP001519924">
    <property type="component" value="Unassembled WGS sequence"/>
</dbReference>
<comment type="caution">
    <text evidence="4">The sequence shown here is derived from an EMBL/GenBank/DDBJ whole genome shotgun (WGS) entry which is preliminary data.</text>
</comment>
<dbReference type="InterPro" id="IPR003736">
    <property type="entry name" value="PAAI_dom"/>
</dbReference>
<sequence>MSESTTPRRVDQAQARAAFERAAAGTREVFGDFFLARLLGLEVSYPGEACEVAFDVADFMFNPQGTLHGGILATALDIAMGHLINRHAGPGTTLEMKIQYLAPVRGGRVVCRGEALRRGGTWFLRAEARDATGALVAFATSTWKLLKRPAPPGAGAP</sequence>
<proteinExistence type="inferred from homology"/>
<dbReference type="PANTHER" id="PTHR21660:SF1">
    <property type="entry name" value="ACYL-COENZYME A THIOESTERASE 13"/>
    <property type="match status" value="1"/>
</dbReference>
<gene>
    <name evidence="4" type="ORF">K1J50_06950</name>
</gene>
<feature type="domain" description="Thioesterase" evidence="3">
    <location>
        <begin position="64"/>
        <end position="135"/>
    </location>
</feature>
<evidence type="ECO:0000256" key="2">
    <source>
        <dbReference type="ARBA" id="ARBA00022801"/>
    </source>
</evidence>
<dbReference type="InterPro" id="IPR039298">
    <property type="entry name" value="ACOT13"/>
</dbReference>
<reference evidence="4 5" key="1">
    <citation type="submission" date="2021-08" db="EMBL/GenBank/DDBJ databases">
        <title>Caldovatus sediminis gen. nov., sp. nov., a moderately thermophilic bacterium isolated from a hot spring.</title>
        <authorList>
            <person name="Hu C.-J."/>
            <person name="Li W.-J."/>
            <person name="Xian W.-D."/>
        </authorList>
    </citation>
    <scope>NUCLEOTIDE SEQUENCE [LARGE SCALE GENOMIC DNA]</scope>
    <source>
        <strain evidence="4 5">SYSU G05006</strain>
    </source>
</reference>